<keyword evidence="4" id="KW-1185">Reference proteome</keyword>
<accession>A0A3N4HNH7</accession>
<feature type="domain" description="DUF7791" evidence="2">
    <location>
        <begin position="23"/>
        <end position="109"/>
    </location>
</feature>
<dbReference type="Pfam" id="PF25053">
    <property type="entry name" value="DUF7791"/>
    <property type="match status" value="1"/>
</dbReference>
<evidence type="ECO:0000259" key="2">
    <source>
        <dbReference type="Pfam" id="PF25053"/>
    </source>
</evidence>
<feature type="region of interest" description="Disordered" evidence="1">
    <location>
        <begin position="325"/>
        <end position="348"/>
    </location>
</feature>
<dbReference type="EMBL" id="ML119958">
    <property type="protein sequence ID" value="RPA71204.1"/>
    <property type="molecule type" value="Genomic_DNA"/>
</dbReference>
<gene>
    <name evidence="3" type="ORF">BJ508DRAFT_419990</name>
</gene>
<protein>
    <recommendedName>
        <fullName evidence="2">DUF7791 domain-containing protein</fullName>
    </recommendedName>
</protein>
<dbReference type="InterPro" id="IPR056693">
    <property type="entry name" value="DUF7791"/>
</dbReference>
<name>A0A3N4HNH7_ASCIM</name>
<feature type="non-terminal residue" evidence="3">
    <location>
        <position position="1"/>
    </location>
</feature>
<proteinExistence type="predicted"/>
<dbReference type="AlphaFoldDB" id="A0A3N4HNH7"/>
<evidence type="ECO:0000313" key="4">
    <source>
        <dbReference type="Proteomes" id="UP000275078"/>
    </source>
</evidence>
<reference evidence="3 4" key="1">
    <citation type="journal article" date="2018" name="Nat. Ecol. Evol.">
        <title>Pezizomycetes genomes reveal the molecular basis of ectomycorrhizal truffle lifestyle.</title>
        <authorList>
            <person name="Murat C."/>
            <person name="Payen T."/>
            <person name="Noel B."/>
            <person name="Kuo A."/>
            <person name="Morin E."/>
            <person name="Chen J."/>
            <person name="Kohler A."/>
            <person name="Krizsan K."/>
            <person name="Balestrini R."/>
            <person name="Da Silva C."/>
            <person name="Montanini B."/>
            <person name="Hainaut M."/>
            <person name="Levati E."/>
            <person name="Barry K.W."/>
            <person name="Belfiori B."/>
            <person name="Cichocki N."/>
            <person name="Clum A."/>
            <person name="Dockter R.B."/>
            <person name="Fauchery L."/>
            <person name="Guy J."/>
            <person name="Iotti M."/>
            <person name="Le Tacon F."/>
            <person name="Lindquist E.A."/>
            <person name="Lipzen A."/>
            <person name="Malagnac F."/>
            <person name="Mello A."/>
            <person name="Molinier V."/>
            <person name="Miyauchi S."/>
            <person name="Poulain J."/>
            <person name="Riccioni C."/>
            <person name="Rubini A."/>
            <person name="Sitrit Y."/>
            <person name="Splivallo R."/>
            <person name="Traeger S."/>
            <person name="Wang M."/>
            <person name="Zifcakova L."/>
            <person name="Wipf D."/>
            <person name="Zambonelli A."/>
            <person name="Paolocci F."/>
            <person name="Nowrousian M."/>
            <person name="Ottonello S."/>
            <person name="Baldrian P."/>
            <person name="Spatafora J.W."/>
            <person name="Henrissat B."/>
            <person name="Nagy L.G."/>
            <person name="Aury J.M."/>
            <person name="Wincker P."/>
            <person name="Grigoriev I.V."/>
            <person name="Bonfante P."/>
            <person name="Martin F.M."/>
        </authorList>
    </citation>
    <scope>NUCLEOTIDE SEQUENCE [LARGE SCALE GENOMIC DNA]</scope>
    <source>
        <strain evidence="3 4">RN42</strain>
    </source>
</reference>
<organism evidence="3 4">
    <name type="scientific">Ascobolus immersus RN42</name>
    <dbReference type="NCBI Taxonomy" id="1160509"/>
    <lineage>
        <taxon>Eukaryota</taxon>
        <taxon>Fungi</taxon>
        <taxon>Dikarya</taxon>
        <taxon>Ascomycota</taxon>
        <taxon>Pezizomycotina</taxon>
        <taxon>Pezizomycetes</taxon>
        <taxon>Pezizales</taxon>
        <taxon>Ascobolaceae</taxon>
        <taxon>Ascobolus</taxon>
    </lineage>
</organism>
<evidence type="ECO:0000313" key="3">
    <source>
        <dbReference type="EMBL" id="RPA71204.1"/>
    </source>
</evidence>
<evidence type="ECO:0000256" key="1">
    <source>
        <dbReference type="SAM" id="MobiDB-lite"/>
    </source>
</evidence>
<sequence>MDNPDPIHLALNYQHGRLDAELNSLEVVRDRLHNRCKDFLEIVPLPSTSDSTEDTALYSTRVDFIHRTVADFLRLNYTESLLDMAGPEFCPRITAMALILIGIKVGQASEFLADKGNYEQWFRPQLYAFYSHARRLDYDFRVRLNVKTGSTSRDTMSQHQEEQIVTLGSKHATQYHYSKETSIGRKFESYVCLVSQMERLCCHPYGRDLTETGVNPASTSQVSVRAEVVAEWGQRCYASSEFLPYYSGRIDDALGPIAFGTDGQPLGRPAKLHLEFSYTRGADDKEHSVDPLSSTLLASNLEAQPTYSTPKKNPELHFTRKILRRRTTSPTNTLHHNSSSSDSKDHSELDINRKILRRRATAPVNSLHQSSSRLATNMDAKPRIIRHETSNTHESLSKPYFSPNPNILIRIEERVCDPLFVATQARLLLYLLAHHRRLWVGGLAFRKRELSRLLFFTVTFSRAPEACYGPQYMSNGGTEASVIYSDAPTFDREFIEILLAHGADANHTVYKAITYGEGTELAPLVPKLLQYGGGLPRRQSIWDAYVSELCEGIESGSLREDSDAFDAMGILLKGGANTKHIRLRKGCLTTLTKAMTAVVQEKSKHERRIWLMNALHDIEMLIEDQHGTCRGWLGGVRRAARTGTVQVILRSLSPDIFAFFPRKIVGLLLRNLGEKYKVSFEIRAEKWTYPPS</sequence>
<feature type="compositionally biased region" description="Low complexity" evidence="1">
    <location>
        <begin position="328"/>
        <end position="341"/>
    </location>
</feature>
<dbReference type="Proteomes" id="UP000275078">
    <property type="component" value="Unassembled WGS sequence"/>
</dbReference>